<name>A0A7Y9H3C0_9ACTN</name>
<evidence type="ECO:0000313" key="2">
    <source>
        <dbReference type="Proteomes" id="UP000549911"/>
    </source>
</evidence>
<evidence type="ECO:0008006" key="3">
    <source>
        <dbReference type="Google" id="ProtNLM"/>
    </source>
</evidence>
<protein>
    <recommendedName>
        <fullName evidence="3">PRC-barrel domain containing protein</fullName>
    </recommendedName>
</protein>
<dbReference type="EMBL" id="JACCBW010000002">
    <property type="protein sequence ID" value="NYE36429.1"/>
    <property type="molecule type" value="Genomic_DNA"/>
</dbReference>
<evidence type="ECO:0000313" key="1">
    <source>
        <dbReference type="EMBL" id="NYE36429.1"/>
    </source>
</evidence>
<dbReference type="InterPro" id="IPR014747">
    <property type="entry name" value="Bac_photo_RC_H_C"/>
</dbReference>
<dbReference type="AlphaFoldDB" id="A0A7Y9H3C0"/>
<dbReference type="GO" id="GO:0019684">
    <property type="term" value="P:photosynthesis, light reaction"/>
    <property type="evidence" value="ECO:0007669"/>
    <property type="project" value="InterPro"/>
</dbReference>
<gene>
    <name evidence="1" type="ORF">F4692_001562</name>
</gene>
<dbReference type="Gene3D" id="3.90.50.10">
    <property type="entry name" value="Photosynthetic Reaction Center, subunit H, domain 2"/>
    <property type="match status" value="1"/>
</dbReference>
<dbReference type="Proteomes" id="UP000549911">
    <property type="component" value="Unassembled WGS sequence"/>
</dbReference>
<comment type="caution">
    <text evidence="1">The sequence shown here is derived from an EMBL/GenBank/DDBJ whole genome shotgun (WGS) entry which is preliminary data.</text>
</comment>
<organism evidence="1 2">
    <name type="scientific">Nocardioides cavernae</name>
    <dbReference type="NCBI Taxonomy" id="1921566"/>
    <lineage>
        <taxon>Bacteria</taxon>
        <taxon>Bacillati</taxon>
        <taxon>Actinomycetota</taxon>
        <taxon>Actinomycetes</taxon>
        <taxon>Propionibacteriales</taxon>
        <taxon>Nocardioidaceae</taxon>
        <taxon>Nocardioides</taxon>
    </lineage>
</organism>
<dbReference type="SUPFAM" id="SSF50346">
    <property type="entry name" value="PRC-barrel domain"/>
    <property type="match status" value="1"/>
</dbReference>
<accession>A0A7Y9H3C0</accession>
<dbReference type="GO" id="GO:0030077">
    <property type="term" value="C:plasma membrane light-harvesting complex"/>
    <property type="evidence" value="ECO:0007669"/>
    <property type="project" value="InterPro"/>
</dbReference>
<dbReference type="InterPro" id="IPR011033">
    <property type="entry name" value="PRC_barrel-like_sf"/>
</dbReference>
<reference evidence="1 2" key="2">
    <citation type="submission" date="2020-08" db="EMBL/GenBank/DDBJ databases">
        <title>The Agave Microbiome: Exploring the role of microbial communities in plant adaptations to desert environments.</title>
        <authorList>
            <person name="Partida-Martinez L.P."/>
        </authorList>
    </citation>
    <scope>NUCLEOTIDE SEQUENCE [LARGE SCALE GENOMIC DNA]</scope>
    <source>
        <strain evidence="1 2">AT2.17</strain>
    </source>
</reference>
<sequence length="123" mass="13767">MNDTIWSYRDSEWSEDRDLVGYEVEADGGSIGKVAAASTETAAQWLVVDTGFWIFGKQRVIPAGVVVGMDHDARRVIISMSKDQVKAAPDYEESEWAAEDARVKHAEYYGTYAERRPDVPHQG</sequence>
<keyword evidence="2" id="KW-1185">Reference proteome</keyword>
<reference evidence="1 2" key="1">
    <citation type="submission" date="2020-07" db="EMBL/GenBank/DDBJ databases">
        <authorList>
            <person name="Partida-Martinez L."/>
            <person name="Huntemann M."/>
            <person name="Clum A."/>
            <person name="Wang J."/>
            <person name="Palaniappan K."/>
            <person name="Ritter S."/>
            <person name="Chen I.-M."/>
            <person name="Stamatis D."/>
            <person name="Reddy T."/>
            <person name="O'Malley R."/>
            <person name="Daum C."/>
            <person name="Shapiro N."/>
            <person name="Ivanova N."/>
            <person name="Kyrpides N."/>
            <person name="Woyke T."/>
        </authorList>
    </citation>
    <scope>NUCLEOTIDE SEQUENCE [LARGE SCALE GENOMIC DNA]</scope>
    <source>
        <strain evidence="1 2">AT2.17</strain>
    </source>
</reference>
<dbReference type="RefSeq" id="WP_179619111.1">
    <property type="nucleotide sequence ID" value="NZ_JACCBW010000002.1"/>
</dbReference>
<proteinExistence type="predicted"/>